<evidence type="ECO:0000313" key="1">
    <source>
        <dbReference type="EMBL" id="KAK3261336.1"/>
    </source>
</evidence>
<dbReference type="AlphaFoldDB" id="A0AAE0FLT7"/>
<keyword evidence="2" id="KW-1185">Reference proteome</keyword>
<sequence>MLMSRDCMGGSGLNFPRYLEDHCAWSMHNNELYEEVDPVQIQFLMRNAYLIFGGALFLLDPCTCIKKQYEHTKLKVFPDKKETTRHNGIANSLRGITDRCDLLRNMDRTLLKTLCESIVCVTIQTLKYAIYDFNTYRAANIEYAQSFSLMPSLTVILSLHVFTWYSYGFGEAVVEYKDGPKLKDYDATLDDKVDI</sequence>
<evidence type="ECO:0000313" key="2">
    <source>
        <dbReference type="Proteomes" id="UP001190700"/>
    </source>
</evidence>
<organism evidence="1 2">
    <name type="scientific">Cymbomonas tetramitiformis</name>
    <dbReference type="NCBI Taxonomy" id="36881"/>
    <lineage>
        <taxon>Eukaryota</taxon>
        <taxon>Viridiplantae</taxon>
        <taxon>Chlorophyta</taxon>
        <taxon>Pyramimonadophyceae</taxon>
        <taxon>Pyramimonadales</taxon>
        <taxon>Pyramimonadaceae</taxon>
        <taxon>Cymbomonas</taxon>
    </lineage>
</organism>
<comment type="caution">
    <text evidence="1">The sequence shown here is derived from an EMBL/GenBank/DDBJ whole genome shotgun (WGS) entry which is preliminary data.</text>
</comment>
<name>A0AAE0FLT7_9CHLO</name>
<reference evidence="1 2" key="1">
    <citation type="journal article" date="2015" name="Genome Biol. Evol.">
        <title>Comparative Genomics of a Bacterivorous Green Alga Reveals Evolutionary Causalities and Consequences of Phago-Mixotrophic Mode of Nutrition.</title>
        <authorList>
            <person name="Burns J.A."/>
            <person name="Paasch A."/>
            <person name="Narechania A."/>
            <person name="Kim E."/>
        </authorList>
    </citation>
    <scope>NUCLEOTIDE SEQUENCE [LARGE SCALE GENOMIC DNA]</scope>
    <source>
        <strain evidence="1 2">PLY_AMNH</strain>
    </source>
</reference>
<dbReference type="EMBL" id="LGRX02016972">
    <property type="protein sequence ID" value="KAK3261336.1"/>
    <property type="molecule type" value="Genomic_DNA"/>
</dbReference>
<gene>
    <name evidence="1" type="ORF">CYMTET_29751</name>
</gene>
<accession>A0AAE0FLT7</accession>
<proteinExistence type="predicted"/>
<dbReference type="Proteomes" id="UP001190700">
    <property type="component" value="Unassembled WGS sequence"/>
</dbReference>
<protein>
    <submittedName>
        <fullName evidence="1">Uncharacterized protein</fullName>
    </submittedName>
</protein>